<accession>A0AAN7WD44</accession>
<feature type="transmembrane region" description="Helical" evidence="2">
    <location>
        <begin position="131"/>
        <end position="153"/>
    </location>
</feature>
<protein>
    <submittedName>
        <fullName evidence="3">Uncharacterized protein</fullName>
    </submittedName>
</protein>
<proteinExistence type="predicted"/>
<keyword evidence="2" id="KW-1133">Transmembrane helix</keyword>
<gene>
    <name evidence="3" type="ORF">LTR97_005491</name>
</gene>
<keyword evidence="2" id="KW-0812">Transmembrane</keyword>
<feature type="transmembrane region" description="Helical" evidence="2">
    <location>
        <begin position="38"/>
        <end position="66"/>
    </location>
</feature>
<comment type="caution">
    <text evidence="3">The sequence shown here is derived from an EMBL/GenBank/DDBJ whole genome shotgun (WGS) entry which is preliminary data.</text>
</comment>
<dbReference type="Proteomes" id="UP001310594">
    <property type="component" value="Unassembled WGS sequence"/>
</dbReference>
<evidence type="ECO:0000313" key="3">
    <source>
        <dbReference type="EMBL" id="KAK5700972.1"/>
    </source>
</evidence>
<feature type="transmembrane region" description="Helical" evidence="2">
    <location>
        <begin position="165"/>
        <end position="186"/>
    </location>
</feature>
<evidence type="ECO:0000256" key="2">
    <source>
        <dbReference type="SAM" id="Phobius"/>
    </source>
</evidence>
<name>A0AAN7WD44_9PEZI</name>
<organism evidence="3 4">
    <name type="scientific">Elasticomyces elasticus</name>
    <dbReference type="NCBI Taxonomy" id="574655"/>
    <lineage>
        <taxon>Eukaryota</taxon>
        <taxon>Fungi</taxon>
        <taxon>Dikarya</taxon>
        <taxon>Ascomycota</taxon>
        <taxon>Pezizomycotina</taxon>
        <taxon>Dothideomycetes</taxon>
        <taxon>Dothideomycetidae</taxon>
        <taxon>Mycosphaerellales</taxon>
        <taxon>Teratosphaeriaceae</taxon>
        <taxon>Elasticomyces</taxon>
    </lineage>
</organism>
<keyword evidence="2" id="KW-0472">Membrane</keyword>
<sequence>MNSTSICLVAVANHTITKYLYCEPRQLEEPVKDEFGEMAVWCMIAFWRGLLWQMCLVILGFAVEAYTVGLERFRSRCDTEHGSGIMRAGGEWDWVMDVQRISKKTDEDYPSSTPDSIKEPTSRSAEPGPPVGAFGGLLLCLVWYMYLFVAWIGRLEYSPSTDWRAWLLVCGLAAGLFGMAHVEAWVKKRKQVMLPHSPSATSAARNLDSGE</sequence>
<evidence type="ECO:0000256" key="1">
    <source>
        <dbReference type="SAM" id="MobiDB-lite"/>
    </source>
</evidence>
<dbReference type="EMBL" id="JAVRQU010000007">
    <property type="protein sequence ID" value="KAK5700972.1"/>
    <property type="molecule type" value="Genomic_DNA"/>
</dbReference>
<dbReference type="AlphaFoldDB" id="A0AAN7WD44"/>
<feature type="region of interest" description="Disordered" evidence="1">
    <location>
        <begin position="105"/>
        <end position="127"/>
    </location>
</feature>
<reference evidence="3" key="1">
    <citation type="submission" date="2023-08" db="EMBL/GenBank/DDBJ databases">
        <title>Black Yeasts Isolated from many extreme environments.</title>
        <authorList>
            <person name="Coleine C."/>
            <person name="Stajich J.E."/>
            <person name="Selbmann L."/>
        </authorList>
    </citation>
    <scope>NUCLEOTIDE SEQUENCE</scope>
    <source>
        <strain evidence="3">CCFEE 5810</strain>
    </source>
</reference>
<evidence type="ECO:0000313" key="4">
    <source>
        <dbReference type="Proteomes" id="UP001310594"/>
    </source>
</evidence>